<name>A0A1B1UHF3_9BRAD</name>
<dbReference type="OrthoDB" id="8237415at2"/>
<keyword evidence="2" id="KW-1185">Reference proteome</keyword>
<protein>
    <submittedName>
        <fullName evidence="1">Uncharacterized protein</fullName>
    </submittedName>
</protein>
<gene>
    <name evidence="1" type="ORF">LMTR13_20435</name>
</gene>
<sequence length="103" mass="11052">MAWMNVVNPFAIAPRRRVVATALMYGLSLSVRFTSAAGEETEVPAHAVQTANPVSSIIFYKDWPAKPAPLMAFQRGSLLGSGGCRAACERPMPMSLMLDCPAP</sequence>
<dbReference type="RefSeq" id="WP_065729395.1">
    <property type="nucleotide sequence ID" value="NZ_CP016428.1"/>
</dbReference>
<dbReference type="EMBL" id="CP016428">
    <property type="protein sequence ID" value="ANW02185.1"/>
    <property type="molecule type" value="Genomic_DNA"/>
</dbReference>
<reference evidence="1 2" key="1">
    <citation type="submission" date="2016-07" db="EMBL/GenBank/DDBJ databases">
        <title>Complete genome sequence of Bradyrhizobium icense LMTR 13T, a potential inoculant strain isolated from lima bean (Phaseolus lunatus) in Peru.</title>
        <authorList>
            <person name="Ormeno-Orrillo E."/>
            <person name="Duran D."/>
            <person name="Rogel M.A."/>
            <person name="Rey L."/>
            <person name="Imperial J."/>
            <person name="Ruiz-Argueso T."/>
            <person name="Martinez-Romero E."/>
        </authorList>
    </citation>
    <scope>NUCLEOTIDE SEQUENCE [LARGE SCALE GENOMIC DNA]</scope>
    <source>
        <strain evidence="1 2">LMTR 13</strain>
    </source>
</reference>
<dbReference type="STRING" id="1274631.LMTR13_20435"/>
<dbReference type="AlphaFoldDB" id="A0A1B1UHF3"/>
<evidence type="ECO:0000313" key="1">
    <source>
        <dbReference type="EMBL" id="ANW02185.1"/>
    </source>
</evidence>
<evidence type="ECO:0000313" key="2">
    <source>
        <dbReference type="Proteomes" id="UP000092839"/>
    </source>
</evidence>
<accession>A0A1B1UHF3</accession>
<dbReference type="KEGG" id="bic:LMTR13_20435"/>
<dbReference type="Proteomes" id="UP000092839">
    <property type="component" value="Chromosome"/>
</dbReference>
<proteinExistence type="predicted"/>
<organism evidence="1 2">
    <name type="scientific">Bradyrhizobium icense</name>
    <dbReference type="NCBI Taxonomy" id="1274631"/>
    <lineage>
        <taxon>Bacteria</taxon>
        <taxon>Pseudomonadati</taxon>
        <taxon>Pseudomonadota</taxon>
        <taxon>Alphaproteobacteria</taxon>
        <taxon>Hyphomicrobiales</taxon>
        <taxon>Nitrobacteraceae</taxon>
        <taxon>Bradyrhizobium</taxon>
    </lineage>
</organism>